<feature type="domain" description="ABM" evidence="1">
    <location>
        <begin position="3"/>
        <end position="91"/>
    </location>
</feature>
<gene>
    <name evidence="2" type="ORF">K3718_07540</name>
</gene>
<sequence>MTEAVIIELQPLPGQYTRLAVLVKQMVEQVRDYPGCLQADTLLAPDRNEIAIFQRWETAEAFSDYLIWRSKQEDFAQLHTLLAAEPGFKSFALGMGMGA</sequence>
<keyword evidence="3" id="KW-1185">Reference proteome</keyword>
<dbReference type="InterPro" id="IPR011008">
    <property type="entry name" value="Dimeric_a/b-barrel"/>
</dbReference>
<dbReference type="EMBL" id="CP081051">
    <property type="protein sequence ID" value="UWQ42933.1"/>
    <property type="molecule type" value="Genomic_DNA"/>
</dbReference>
<dbReference type="PROSITE" id="PS51725">
    <property type="entry name" value="ABM"/>
    <property type="match status" value="1"/>
</dbReference>
<dbReference type="Gene3D" id="3.30.70.100">
    <property type="match status" value="1"/>
</dbReference>
<evidence type="ECO:0000259" key="1">
    <source>
        <dbReference type="PROSITE" id="PS51725"/>
    </source>
</evidence>
<accession>A0ABY5WN25</accession>
<organism evidence="2 3">
    <name type="scientific">Leisingera aquaemixtae</name>
    <dbReference type="NCBI Taxonomy" id="1396826"/>
    <lineage>
        <taxon>Bacteria</taxon>
        <taxon>Pseudomonadati</taxon>
        <taxon>Pseudomonadota</taxon>
        <taxon>Alphaproteobacteria</taxon>
        <taxon>Rhodobacterales</taxon>
        <taxon>Roseobacteraceae</taxon>
        <taxon>Leisingera</taxon>
    </lineage>
</organism>
<dbReference type="Pfam" id="PF03992">
    <property type="entry name" value="ABM"/>
    <property type="match status" value="1"/>
</dbReference>
<dbReference type="SUPFAM" id="SSF54909">
    <property type="entry name" value="Dimeric alpha+beta barrel"/>
    <property type="match status" value="1"/>
</dbReference>
<keyword evidence="2" id="KW-0503">Monooxygenase</keyword>
<dbReference type="RefSeq" id="WP_141890483.1">
    <property type="nucleotide sequence ID" value="NZ_CP041159.1"/>
</dbReference>
<protein>
    <submittedName>
        <fullName evidence="2">Antibiotic biosynthesis monooxygenase</fullName>
    </submittedName>
</protein>
<reference evidence="2" key="1">
    <citation type="submission" date="2021-08" db="EMBL/GenBank/DDBJ databases">
        <authorList>
            <person name="Nwanade C."/>
            <person name="Wang M."/>
            <person name="Masoudi A."/>
            <person name="Yu Z."/>
            <person name="Liu J."/>
        </authorList>
    </citation>
    <scope>NUCLEOTIDE SEQUENCE</scope>
    <source>
        <strain evidence="2">S166</strain>
    </source>
</reference>
<evidence type="ECO:0000313" key="3">
    <source>
        <dbReference type="Proteomes" id="UP001058514"/>
    </source>
</evidence>
<dbReference type="InterPro" id="IPR007138">
    <property type="entry name" value="ABM_dom"/>
</dbReference>
<proteinExistence type="predicted"/>
<dbReference type="GO" id="GO:0004497">
    <property type="term" value="F:monooxygenase activity"/>
    <property type="evidence" value="ECO:0007669"/>
    <property type="project" value="UniProtKB-KW"/>
</dbReference>
<evidence type="ECO:0000313" key="2">
    <source>
        <dbReference type="EMBL" id="UWQ42933.1"/>
    </source>
</evidence>
<name>A0ABY5WN25_9RHOB</name>
<keyword evidence="2" id="KW-0560">Oxidoreductase</keyword>
<dbReference type="Proteomes" id="UP001058514">
    <property type="component" value="Chromosome"/>
</dbReference>